<dbReference type="InterPro" id="IPR009875">
    <property type="entry name" value="PilZ_domain"/>
</dbReference>
<dbReference type="GO" id="GO:0035438">
    <property type="term" value="F:cyclic-di-GMP binding"/>
    <property type="evidence" value="ECO:0007669"/>
    <property type="project" value="InterPro"/>
</dbReference>
<dbReference type="RefSeq" id="WP_068543100.1">
    <property type="nucleotide sequence ID" value="NZ_LSFI01000043.1"/>
</dbReference>
<dbReference type="OrthoDB" id="9794938at2"/>
<organism evidence="2 3">
    <name type="scientific">Thermodesulfatator autotrophicus</name>
    <dbReference type="NCBI Taxonomy" id="1795632"/>
    <lineage>
        <taxon>Bacteria</taxon>
        <taxon>Pseudomonadati</taxon>
        <taxon>Thermodesulfobacteriota</taxon>
        <taxon>Thermodesulfobacteria</taxon>
        <taxon>Thermodesulfobacteriales</taxon>
        <taxon>Thermodesulfatatoraceae</taxon>
        <taxon>Thermodesulfatator</taxon>
    </lineage>
</organism>
<name>A0A177E7R9_9BACT</name>
<dbReference type="Pfam" id="PF07238">
    <property type="entry name" value="PilZ"/>
    <property type="match status" value="1"/>
</dbReference>
<proteinExistence type="predicted"/>
<comment type="caution">
    <text evidence="2">The sequence shown here is derived from an EMBL/GenBank/DDBJ whole genome shotgun (WGS) entry which is preliminary data.</text>
</comment>
<dbReference type="Proteomes" id="UP000076964">
    <property type="component" value="Unassembled WGS sequence"/>
</dbReference>
<keyword evidence="3" id="KW-1185">Reference proteome</keyword>
<reference evidence="2 3" key="1">
    <citation type="submission" date="2016-02" db="EMBL/GenBank/DDBJ databases">
        <title>Draft genome sequence of Thermodesulfatator sp. S606.</title>
        <authorList>
            <person name="Lai Q."/>
            <person name="Cao J."/>
            <person name="Dupont S."/>
            <person name="Shao Z."/>
            <person name="Jebbar M."/>
            <person name="Alain K."/>
        </authorList>
    </citation>
    <scope>NUCLEOTIDE SEQUENCE [LARGE SCALE GENOMIC DNA]</scope>
    <source>
        <strain evidence="2 3">S606</strain>
    </source>
</reference>
<feature type="domain" description="PilZ" evidence="1">
    <location>
        <begin position="5"/>
        <end position="93"/>
    </location>
</feature>
<dbReference type="STRING" id="1795632.TH606_08995"/>
<evidence type="ECO:0000313" key="3">
    <source>
        <dbReference type="Proteomes" id="UP000076964"/>
    </source>
</evidence>
<evidence type="ECO:0000313" key="2">
    <source>
        <dbReference type="EMBL" id="OAG27069.1"/>
    </source>
</evidence>
<protein>
    <recommendedName>
        <fullName evidence="1">PilZ domain-containing protein</fullName>
    </recommendedName>
</protein>
<dbReference type="EMBL" id="LSFI01000043">
    <property type="protein sequence ID" value="OAG27069.1"/>
    <property type="molecule type" value="Genomic_DNA"/>
</dbReference>
<dbReference type="AlphaFoldDB" id="A0A177E7R9"/>
<sequence>MFLVDRRRSPRYCCQLPVYIDEKNLSLYLCDLSLTGCFIETLPKNLIPIGKKITLIISLPCVGPIPIEGIVRHHGTPDRVGMGIEFLRFHDGLHRVYAKFVKILPILEEARNLYQEIADKSINAGNSSS</sequence>
<accession>A0A177E7R9</accession>
<dbReference type="SUPFAM" id="SSF141371">
    <property type="entry name" value="PilZ domain-like"/>
    <property type="match status" value="1"/>
</dbReference>
<dbReference type="Gene3D" id="2.40.10.220">
    <property type="entry name" value="predicted glycosyltransferase like domains"/>
    <property type="match status" value="1"/>
</dbReference>
<evidence type="ECO:0000259" key="1">
    <source>
        <dbReference type="Pfam" id="PF07238"/>
    </source>
</evidence>
<gene>
    <name evidence="2" type="ORF">TH606_08995</name>
</gene>